<dbReference type="CDD" id="cd17747">
    <property type="entry name" value="BRCT_PARP1"/>
    <property type="match status" value="1"/>
</dbReference>
<feature type="domain" description="PARP catalytic" evidence="19">
    <location>
        <begin position="501"/>
        <end position="741"/>
    </location>
</feature>
<comment type="caution">
    <text evidence="22">The sequence shown here is derived from an EMBL/GenBank/DDBJ whole genome shotgun (WGS) entry which is preliminary data.</text>
</comment>
<dbReference type="InterPro" id="IPR036616">
    <property type="entry name" value="Poly(ADP-ribose)pol_reg_dom_sf"/>
</dbReference>
<feature type="region of interest" description="Disordered" evidence="16">
    <location>
        <begin position="319"/>
        <end position="368"/>
    </location>
</feature>
<dbReference type="InterPro" id="IPR001357">
    <property type="entry name" value="BRCT_dom"/>
</dbReference>
<feature type="region of interest" description="Disordered" evidence="16">
    <location>
        <begin position="806"/>
        <end position="850"/>
    </location>
</feature>
<organism evidence="22 23">
    <name type="scientific">Chaetomium fimeti</name>
    <dbReference type="NCBI Taxonomy" id="1854472"/>
    <lineage>
        <taxon>Eukaryota</taxon>
        <taxon>Fungi</taxon>
        <taxon>Dikarya</taxon>
        <taxon>Ascomycota</taxon>
        <taxon>Pezizomycotina</taxon>
        <taxon>Sordariomycetes</taxon>
        <taxon>Sordariomycetidae</taxon>
        <taxon>Sordariales</taxon>
        <taxon>Chaetomiaceae</taxon>
        <taxon>Chaetomium</taxon>
    </lineage>
</organism>
<dbReference type="PROSITE" id="PS50048">
    <property type="entry name" value="ZN2_CY6_FUNGAL_2"/>
    <property type="match status" value="2"/>
</dbReference>
<dbReference type="SMART" id="SM00066">
    <property type="entry name" value="GAL4"/>
    <property type="match status" value="2"/>
</dbReference>
<dbReference type="GO" id="GO:0016779">
    <property type="term" value="F:nucleotidyltransferase activity"/>
    <property type="evidence" value="ECO:0007669"/>
    <property type="project" value="UniProtKB-KW"/>
</dbReference>
<evidence type="ECO:0000256" key="14">
    <source>
        <dbReference type="ARBA" id="ARBA00033987"/>
    </source>
</evidence>
<evidence type="ECO:0000256" key="13">
    <source>
        <dbReference type="ARBA" id="ARBA00024347"/>
    </source>
</evidence>
<dbReference type="EC" id="2.4.2.-" evidence="15"/>
<dbReference type="GO" id="GO:0070212">
    <property type="term" value="P:protein poly-ADP-ribosylation"/>
    <property type="evidence" value="ECO:0007669"/>
    <property type="project" value="TreeGrafter"/>
</dbReference>
<feature type="domain" description="Zn(2)-C6 fungal-type" evidence="17">
    <location>
        <begin position="728"/>
        <end position="758"/>
    </location>
</feature>
<keyword evidence="4" id="KW-0548">Nucleotidyltransferase</keyword>
<keyword evidence="2 15" id="KW-0328">Glycosyltransferase</keyword>
<dbReference type="RefSeq" id="XP_062655269.1">
    <property type="nucleotide sequence ID" value="XM_062805751.1"/>
</dbReference>
<dbReference type="CDD" id="cd07997">
    <property type="entry name" value="WGR_PARP"/>
    <property type="match status" value="1"/>
</dbReference>
<evidence type="ECO:0000259" key="17">
    <source>
        <dbReference type="PROSITE" id="PS50048"/>
    </source>
</evidence>
<comment type="subcellular location">
    <subcellularLocation>
        <location evidence="1">Nucleus</location>
    </subcellularLocation>
</comment>
<evidence type="ECO:0000256" key="8">
    <source>
        <dbReference type="ARBA" id="ARBA00022771"/>
    </source>
</evidence>
<dbReference type="EMBL" id="JAUEPN010000008">
    <property type="protein sequence ID" value="KAK3291755.1"/>
    <property type="molecule type" value="Genomic_DNA"/>
</dbReference>
<dbReference type="SUPFAM" id="SSF52113">
    <property type="entry name" value="BRCT domain"/>
    <property type="match status" value="1"/>
</dbReference>
<dbReference type="SMART" id="SM00906">
    <property type="entry name" value="Fungal_trans"/>
    <property type="match status" value="1"/>
</dbReference>
<dbReference type="SUPFAM" id="SSF142921">
    <property type="entry name" value="WGR domain-like"/>
    <property type="match status" value="1"/>
</dbReference>
<feature type="compositionally biased region" description="Low complexity" evidence="16">
    <location>
        <begin position="117"/>
        <end position="140"/>
    </location>
</feature>
<evidence type="ECO:0000256" key="16">
    <source>
        <dbReference type="SAM" id="MobiDB-lite"/>
    </source>
</evidence>
<dbReference type="Pfam" id="PF02877">
    <property type="entry name" value="PARP_reg"/>
    <property type="match status" value="1"/>
</dbReference>
<dbReference type="InterPro" id="IPR036420">
    <property type="entry name" value="BRCT_dom_sf"/>
</dbReference>
<dbReference type="FunFam" id="1.20.142.10:FF:000002">
    <property type="entry name" value="Poly [ADP-ribose] polymerase"/>
    <property type="match status" value="1"/>
</dbReference>
<dbReference type="SMART" id="SM00773">
    <property type="entry name" value="WGR"/>
    <property type="match status" value="1"/>
</dbReference>
<dbReference type="PROSITE" id="PS51060">
    <property type="entry name" value="PARP_ALPHA_HD"/>
    <property type="match status" value="1"/>
</dbReference>
<dbReference type="Gene3D" id="3.90.228.10">
    <property type="match status" value="1"/>
</dbReference>
<dbReference type="GO" id="GO:0003950">
    <property type="term" value="F:NAD+ poly-ADP-ribosyltransferase activity"/>
    <property type="evidence" value="ECO:0007669"/>
    <property type="project" value="UniProtKB-UniRule"/>
</dbReference>
<dbReference type="PANTHER" id="PTHR10459:SF60">
    <property type="entry name" value="POLY [ADP-RIBOSE] POLYMERASE 2"/>
    <property type="match status" value="1"/>
</dbReference>
<comment type="catalytic activity">
    <reaction evidence="14">
        <text>NAD(+) + (ADP-D-ribosyl)n-acceptor = nicotinamide + (ADP-D-ribosyl)n+1-acceptor + H(+).</text>
        <dbReference type="EC" id="2.4.2.30"/>
    </reaction>
</comment>
<keyword evidence="23" id="KW-1185">Reference proteome</keyword>
<evidence type="ECO:0000256" key="11">
    <source>
        <dbReference type="ARBA" id="ARBA00023125"/>
    </source>
</evidence>
<feature type="compositionally biased region" description="Basic and acidic residues" evidence="16">
    <location>
        <begin position="197"/>
        <end position="214"/>
    </location>
</feature>
<dbReference type="GO" id="GO:0006351">
    <property type="term" value="P:DNA-templated transcription"/>
    <property type="evidence" value="ECO:0007669"/>
    <property type="project" value="InterPro"/>
</dbReference>
<dbReference type="Proteomes" id="UP001278766">
    <property type="component" value="Unassembled WGS sequence"/>
</dbReference>
<sequence length="1416" mass="153827">MPPKRGKKAATPAKPALDGCKIALSGTFPRAPHAFIKAKAEELGAVVASSVTDDATHLLATENDYKKPSPKVAKAQSLGIHIVSLEWLFACEESGTKEAEDSYTPGATDQDDDDSTPAQPDASKSAPAASSQTNGTARTSTRARKRAPSPVVDNASDTEPAPKPKRTRGRKAAAVKVEPEDDVDMPDANDANDAADAEPKKEEKPAKAKVERAMGEGQVAKSKNMQIPLDEGCPYITSKVYIDDAGVIFDASLNQTNASNNNNKFYRIQLLEDPSGIFRTWTRWGRVGERGQTQVAAEGTLDNAMRQFEKKFKDKSTLAWKDRGNNPKPGKYAFVEKNYDDDSDDDDEADGNATGDKAPSRKAPESKLEPAVQQLMNLIFNQQFFNAAMSALNYDANKLPLGKLSKATITRGFQALKDLSALIDDPATSASVHGMAYGPAVEQLSNTFYSLIPHAFGRNRPPVINNQSMVKTEIELLESLSDMKDAALIMKVDKAAENEIHPADKQFQGLNMKEMTPLDPTGNEFTQLKNYLVESRGATHGHHYKVEGIFRIERQDEFKRFEDSKFGKMDQNRRLLWHGSRCTNFGGILSQGLRIAPPEAPVSGYMFGKGIYLADMASKSANYCCSSISNGTALLLLCEAELGDPMQELVNASYTAGEDAEKNGMVSTWGQGTTGPSQWKDASCVHPDLAGVKMPDTSVLPGATNIPNAGLYYNEYICYDVKQKRTNTCVTCRARKVRCDGRRGICTNCERLGFSCSYDENVGVEVACQNCHARKARCSGSMPSCDRCRVQRLECVYRPGKRSLPLPLPNPAAAPSPGSGMDLDAPPGQGAPNDYATSSSNASPATAAVDPTEPDEALALKAFDNFFRHIYHVAMFSFLHRPSLMELYHAGSLDRALVLSVVGITSLLTDMGPGMVDYGNRCIEESVSLCLAGLEKPTISRLQALVLAVKHRILSKRFSSAFMLHAIASRFATALRLYQENTDLCFLAREARRRLMWSIYMIDASIATGQADVAIWFDAERQIQLQLPCNERNFDFDLPDPTEGLRSPGPDPSTGIVPPLPDVLGLMALHIRLYWMRTRILQCTSRAAASPTADTLAMLPSQLAELAAELEGFEARLPVSFRENEANFRLRSYSTRLNIFITTHMLWRQCHLDLYRLFLPGLKEALAPAALQQLDSHFVMHSRRSCYEHARRMADMMSQLLSLSSTSSTPPVADLDLTGCAFHCSRVLYHGLQTDSGDLGLGFTQERVQELAGVCLRAARQSTPGQASASIQADIERLIANGLSLPEVPPALMGRTRSLGPGTGTPYLAPQGPAPAADHTANRMHLMVPTPTPTPGNQASVGSMQMPPPASISPMAALSLPMAAESAAHGAAGVAPSQASALPDGLNFGPEFFGMDSWASFAGWPDIGQFPTSEIS</sequence>
<dbReference type="Gene3D" id="1.20.142.10">
    <property type="entry name" value="Poly(ADP-ribose) polymerase, regulatory domain"/>
    <property type="match status" value="1"/>
</dbReference>
<keyword evidence="6" id="KW-0677">Repeat</keyword>
<evidence type="ECO:0000256" key="7">
    <source>
        <dbReference type="ARBA" id="ARBA00022765"/>
    </source>
</evidence>
<evidence type="ECO:0000259" key="18">
    <source>
        <dbReference type="PROSITE" id="PS50172"/>
    </source>
</evidence>
<feature type="compositionally biased region" description="Acidic residues" evidence="16">
    <location>
        <begin position="339"/>
        <end position="350"/>
    </location>
</feature>
<evidence type="ECO:0000256" key="6">
    <source>
        <dbReference type="ARBA" id="ARBA00022737"/>
    </source>
</evidence>
<keyword evidence="9" id="KW-0862">Zinc</keyword>
<dbReference type="GO" id="GO:0008270">
    <property type="term" value="F:zinc ion binding"/>
    <property type="evidence" value="ECO:0007669"/>
    <property type="project" value="UniProtKB-KW"/>
</dbReference>
<dbReference type="InterPro" id="IPR007219">
    <property type="entry name" value="XnlR_reg_dom"/>
</dbReference>
<keyword evidence="11" id="KW-0238">DNA-binding</keyword>
<reference evidence="22" key="1">
    <citation type="journal article" date="2023" name="Mol. Phylogenet. Evol.">
        <title>Genome-scale phylogeny and comparative genomics of the fungal order Sordariales.</title>
        <authorList>
            <person name="Hensen N."/>
            <person name="Bonometti L."/>
            <person name="Westerberg I."/>
            <person name="Brannstrom I.O."/>
            <person name="Guillou S."/>
            <person name="Cros-Aarteil S."/>
            <person name="Calhoun S."/>
            <person name="Haridas S."/>
            <person name="Kuo A."/>
            <person name="Mondo S."/>
            <person name="Pangilinan J."/>
            <person name="Riley R."/>
            <person name="LaButti K."/>
            <person name="Andreopoulos B."/>
            <person name="Lipzen A."/>
            <person name="Chen C."/>
            <person name="Yan M."/>
            <person name="Daum C."/>
            <person name="Ng V."/>
            <person name="Clum A."/>
            <person name="Steindorff A."/>
            <person name="Ohm R.A."/>
            <person name="Martin F."/>
            <person name="Silar P."/>
            <person name="Natvig D.O."/>
            <person name="Lalanne C."/>
            <person name="Gautier V."/>
            <person name="Ament-Velasquez S.L."/>
            <person name="Kruys A."/>
            <person name="Hutchinson M.I."/>
            <person name="Powell A.J."/>
            <person name="Barry K."/>
            <person name="Miller A.N."/>
            <person name="Grigoriev I.V."/>
            <person name="Debuchy R."/>
            <person name="Gladieux P."/>
            <person name="Hiltunen Thoren M."/>
            <person name="Johannesson H."/>
        </authorList>
    </citation>
    <scope>NUCLEOTIDE SEQUENCE</scope>
    <source>
        <strain evidence="22">CBS 168.71</strain>
    </source>
</reference>
<dbReference type="PROSITE" id="PS51059">
    <property type="entry name" value="PARP_CATALYTIC"/>
    <property type="match status" value="1"/>
</dbReference>
<evidence type="ECO:0000256" key="4">
    <source>
        <dbReference type="ARBA" id="ARBA00022695"/>
    </source>
</evidence>
<dbReference type="Gene3D" id="3.40.50.10190">
    <property type="entry name" value="BRCT domain"/>
    <property type="match status" value="1"/>
</dbReference>
<feature type="domain" description="Zn(2)-C6 fungal-type" evidence="17">
    <location>
        <begin position="767"/>
        <end position="797"/>
    </location>
</feature>
<evidence type="ECO:0000256" key="15">
    <source>
        <dbReference type="RuleBase" id="RU362114"/>
    </source>
</evidence>
<dbReference type="FunFam" id="2.20.140.10:FF:000001">
    <property type="entry name" value="Poly [ADP-ribose] polymerase"/>
    <property type="match status" value="1"/>
</dbReference>
<feature type="domain" description="PARP alpha-helical" evidence="20">
    <location>
        <begin position="365"/>
        <end position="491"/>
    </location>
</feature>
<dbReference type="GO" id="GO:1990404">
    <property type="term" value="F:NAD+-protein mono-ADP-ribosyltransferase activity"/>
    <property type="evidence" value="ECO:0007669"/>
    <property type="project" value="TreeGrafter"/>
</dbReference>
<feature type="domain" description="WGR" evidence="21">
    <location>
        <begin position="237"/>
        <end position="332"/>
    </location>
</feature>
<dbReference type="SUPFAM" id="SSF47587">
    <property type="entry name" value="Domain of poly(ADP-ribose) polymerase"/>
    <property type="match status" value="1"/>
</dbReference>
<evidence type="ECO:0000256" key="10">
    <source>
        <dbReference type="ARBA" id="ARBA00023027"/>
    </source>
</evidence>
<dbReference type="Pfam" id="PF00533">
    <property type="entry name" value="BRCT"/>
    <property type="match status" value="1"/>
</dbReference>
<evidence type="ECO:0000256" key="2">
    <source>
        <dbReference type="ARBA" id="ARBA00022676"/>
    </source>
</evidence>
<dbReference type="Gene3D" id="4.10.240.10">
    <property type="entry name" value="Zn(2)-C6 fungal-type DNA-binding domain"/>
    <property type="match status" value="2"/>
</dbReference>
<feature type="compositionally biased region" description="Basic residues" evidence="16">
    <location>
        <begin position="163"/>
        <end position="173"/>
    </location>
</feature>
<evidence type="ECO:0000256" key="3">
    <source>
        <dbReference type="ARBA" id="ARBA00022679"/>
    </source>
</evidence>
<dbReference type="SUPFAM" id="SSF56399">
    <property type="entry name" value="ADP-ribosylation"/>
    <property type="match status" value="1"/>
</dbReference>
<feature type="compositionally biased region" description="Low complexity" evidence="16">
    <location>
        <begin position="836"/>
        <end position="848"/>
    </location>
</feature>
<dbReference type="InterPro" id="IPR008893">
    <property type="entry name" value="WGR_domain"/>
</dbReference>
<dbReference type="GO" id="GO:0003677">
    <property type="term" value="F:DNA binding"/>
    <property type="evidence" value="ECO:0007669"/>
    <property type="project" value="UniProtKB-KW"/>
</dbReference>
<dbReference type="GeneID" id="87842699"/>
<keyword evidence="5" id="KW-0479">Metal-binding</keyword>
<dbReference type="PROSITE" id="PS50172">
    <property type="entry name" value="BRCT"/>
    <property type="match status" value="1"/>
</dbReference>
<dbReference type="CDD" id="cd00067">
    <property type="entry name" value="GAL4"/>
    <property type="match status" value="2"/>
</dbReference>
<feature type="region of interest" description="Disordered" evidence="16">
    <location>
        <begin position="95"/>
        <end position="219"/>
    </location>
</feature>
<dbReference type="PANTHER" id="PTHR10459">
    <property type="entry name" value="DNA LIGASE"/>
    <property type="match status" value="1"/>
</dbReference>
<gene>
    <name evidence="22" type="ORF">B0H64DRAFT_426808</name>
</gene>
<dbReference type="GO" id="GO:0005730">
    <property type="term" value="C:nucleolus"/>
    <property type="evidence" value="ECO:0007669"/>
    <property type="project" value="TreeGrafter"/>
</dbReference>
<evidence type="ECO:0000259" key="19">
    <source>
        <dbReference type="PROSITE" id="PS51059"/>
    </source>
</evidence>
<dbReference type="GO" id="GO:0006302">
    <property type="term" value="P:double-strand break repair"/>
    <property type="evidence" value="ECO:0007669"/>
    <property type="project" value="TreeGrafter"/>
</dbReference>
<dbReference type="PROSITE" id="PS51977">
    <property type="entry name" value="WGR"/>
    <property type="match status" value="1"/>
</dbReference>
<dbReference type="InterPro" id="IPR004102">
    <property type="entry name" value="Poly(ADP-ribose)pol_reg_dom"/>
</dbReference>
<dbReference type="InterPro" id="IPR036864">
    <property type="entry name" value="Zn2-C6_fun-type_DNA-bd_sf"/>
</dbReference>
<keyword evidence="3 15" id="KW-0808">Transferase</keyword>
<evidence type="ECO:0000313" key="22">
    <source>
        <dbReference type="EMBL" id="KAK3291755.1"/>
    </source>
</evidence>
<name>A0AAE0LNT8_9PEZI</name>
<dbReference type="Pfam" id="PF00644">
    <property type="entry name" value="PARP"/>
    <property type="match status" value="1"/>
</dbReference>
<accession>A0AAE0LNT8</accession>
<evidence type="ECO:0000256" key="1">
    <source>
        <dbReference type="ARBA" id="ARBA00004123"/>
    </source>
</evidence>
<evidence type="ECO:0000256" key="9">
    <source>
        <dbReference type="ARBA" id="ARBA00022833"/>
    </source>
</evidence>
<dbReference type="GO" id="GO:0000981">
    <property type="term" value="F:DNA-binding transcription factor activity, RNA polymerase II-specific"/>
    <property type="evidence" value="ECO:0007669"/>
    <property type="project" value="InterPro"/>
</dbReference>
<dbReference type="Pfam" id="PF05406">
    <property type="entry name" value="WGR"/>
    <property type="match status" value="1"/>
</dbReference>
<feature type="domain" description="BRCT" evidence="18">
    <location>
        <begin position="12"/>
        <end position="105"/>
    </location>
</feature>
<dbReference type="Gene3D" id="2.20.140.10">
    <property type="entry name" value="WGR domain"/>
    <property type="match status" value="1"/>
</dbReference>
<dbReference type="Pfam" id="PF04082">
    <property type="entry name" value="Fungal_trans"/>
    <property type="match status" value="1"/>
</dbReference>
<dbReference type="InterPro" id="IPR036930">
    <property type="entry name" value="WGR_dom_sf"/>
</dbReference>
<comment type="similarity">
    <text evidence="13">Belongs to the ARTD/PARP family.</text>
</comment>
<keyword evidence="7" id="KW-0013">ADP-ribosylation</keyword>
<dbReference type="PROSITE" id="PS00463">
    <property type="entry name" value="ZN2_CY6_FUNGAL_1"/>
    <property type="match status" value="2"/>
</dbReference>
<evidence type="ECO:0000256" key="5">
    <source>
        <dbReference type="ARBA" id="ARBA00022723"/>
    </source>
</evidence>
<keyword evidence="8" id="KW-0863">Zinc-finger</keyword>
<keyword evidence="12" id="KW-0539">Nucleus</keyword>
<evidence type="ECO:0000313" key="23">
    <source>
        <dbReference type="Proteomes" id="UP001278766"/>
    </source>
</evidence>
<dbReference type="InterPro" id="IPR050800">
    <property type="entry name" value="ARTD/PARP"/>
</dbReference>
<keyword evidence="10 15" id="KW-0520">NAD</keyword>
<reference evidence="22" key="2">
    <citation type="submission" date="2023-06" db="EMBL/GenBank/DDBJ databases">
        <authorList>
            <consortium name="Lawrence Berkeley National Laboratory"/>
            <person name="Haridas S."/>
            <person name="Hensen N."/>
            <person name="Bonometti L."/>
            <person name="Westerberg I."/>
            <person name="Brannstrom I.O."/>
            <person name="Guillou S."/>
            <person name="Cros-Aarteil S."/>
            <person name="Calhoun S."/>
            <person name="Kuo A."/>
            <person name="Mondo S."/>
            <person name="Pangilinan J."/>
            <person name="Riley R."/>
            <person name="Labutti K."/>
            <person name="Andreopoulos B."/>
            <person name="Lipzen A."/>
            <person name="Chen C."/>
            <person name="Yanf M."/>
            <person name="Daum C."/>
            <person name="Ng V."/>
            <person name="Clum A."/>
            <person name="Steindorff A."/>
            <person name="Ohm R."/>
            <person name="Martin F."/>
            <person name="Silar P."/>
            <person name="Natvig D."/>
            <person name="Lalanne C."/>
            <person name="Gautier V."/>
            <person name="Ament-Velasquez S.L."/>
            <person name="Kruys A."/>
            <person name="Hutchinson M.I."/>
            <person name="Powell A.J."/>
            <person name="Barry K."/>
            <person name="Miller A.N."/>
            <person name="Grigoriev I.V."/>
            <person name="Debuchy R."/>
            <person name="Gladieux P."/>
            <person name="Thoren M.H."/>
            <person name="Johannesson H."/>
        </authorList>
    </citation>
    <scope>NUCLEOTIDE SEQUENCE</scope>
    <source>
        <strain evidence="22">CBS 168.71</strain>
    </source>
</reference>
<dbReference type="CDD" id="cd01437">
    <property type="entry name" value="parp_like"/>
    <property type="match status" value="1"/>
</dbReference>
<dbReference type="CDD" id="cd12148">
    <property type="entry name" value="fungal_TF_MHR"/>
    <property type="match status" value="1"/>
</dbReference>
<dbReference type="Pfam" id="PF00172">
    <property type="entry name" value="Zn_clus"/>
    <property type="match status" value="2"/>
</dbReference>
<evidence type="ECO:0000259" key="21">
    <source>
        <dbReference type="PROSITE" id="PS51977"/>
    </source>
</evidence>
<protein>
    <recommendedName>
        <fullName evidence="15">Poly [ADP-ribose] polymerase</fullName>
        <shortName evidence="15">PARP</shortName>
        <ecNumber evidence="15">2.4.2.-</ecNumber>
    </recommendedName>
</protein>
<dbReference type="SMART" id="SM00292">
    <property type="entry name" value="BRCT"/>
    <property type="match status" value="1"/>
</dbReference>
<evidence type="ECO:0000256" key="12">
    <source>
        <dbReference type="ARBA" id="ARBA00023242"/>
    </source>
</evidence>
<dbReference type="InterPro" id="IPR012317">
    <property type="entry name" value="Poly(ADP-ribose)pol_cat_dom"/>
</dbReference>
<evidence type="ECO:0000259" key="20">
    <source>
        <dbReference type="PROSITE" id="PS51060"/>
    </source>
</evidence>
<dbReference type="InterPro" id="IPR001138">
    <property type="entry name" value="Zn2Cys6_DnaBD"/>
</dbReference>
<proteinExistence type="inferred from homology"/>
<dbReference type="SUPFAM" id="SSF57701">
    <property type="entry name" value="Zn2/Cys6 DNA-binding domain"/>
    <property type="match status" value="2"/>
</dbReference>
<feature type="compositionally biased region" description="Basic and acidic residues" evidence="16">
    <location>
        <begin position="358"/>
        <end position="368"/>
    </location>
</feature>